<keyword evidence="2" id="KW-1185">Reference proteome</keyword>
<proteinExistence type="predicted"/>
<dbReference type="OrthoDB" id="4776075at2759"/>
<dbReference type="GeneID" id="36599638"/>
<reference evidence="2" key="1">
    <citation type="submission" date="2016-07" db="EMBL/GenBank/DDBJ databases">
        <title>Multiple horizontal gene transfer events from other fungi enriched the ability of initially mycotrophic Trichoderma (Ascomycota) to feed on dead plant biomass.</title>
        <authorList>
            <consortium name="DOE Joint Genome Institute"/>
            <person name="Atanasova L."/>
            <person name="Chenthamara K."/>
            <person name="Zhang J."/>
            <person name="Grujic M."/>
            <person name="Henrissat B."/>
            <person name="Kuo A."/>
            <person name="Aerts A."/>
            <person name="Salamov A."/>
            <person name="Lipzen A."/>
            <person name="Labutti K."/>
            <person name="Barry K."/>
            <person name="Miao Y."/>
            <person name="Rahimi M.J."/>
            <person name="Shen Q."/>
            <person name="Grigoriev I.V."/>
            <person name="Kubicek C.P."/>
            <person name="Druzhinina I.S."/>
        </authorList>
    </citation>
    <scope>NUCLEOTIDE SEQUENCE [LARGE SCALE GENOMIC DNA]</scope>
    <source>
        <strain evidence="2">TUCIM 6016</strain>
    </source>
</reference>
<protein>
    <submittedName>
        <fullName evidence="1">Uncharacterized protein</fullName>
    </submittedName>
</protein>
<evidence type="ECO:0000313" key="2">
    <source>
        <dbReference type="Proteomes" id="UP000241546"/>
    </source>
</evidence>
<organism evidence="1 2">
    <name type="scientific">Trichoderma citrinoviride</name>
    <dbReference type="NCBI Taxonomy" id="58853"/>
    <lineage>
        <taxon>Eukaryota</taxon>
        <taxon>Fungi</taxon>
        <taxon>Dikarya</taxon>
        <taxon>Ascomycota</taxon>
        <taxon>Pezizomycotina</taxon>
        <taxon>Sordariomycetes</taxon>
        <taxon>Hypocreomycetidae</taxon>
        <taxon>Hypocreales</taxon>
        <taxon>Hypocreaceae</taxon>
        <taxon>Trichoderma</taxon>
    </lineage>
</organism>
<dbReference type="EMBL" id="KZ680220">
    <property type="protein sequence ID" value="PTB63000.1"/>
    <property type="molecule type" value="Genomic_DNA"/>
</dbReference>
<accession>A0A2T4B121</accession>
<evidence type="ECO:0000313" key="1">
    <source>
        <dbReference type="EMBL" id="PTB63000.1"/>
    </source>
</evidence>
<dbReference type="Proteomes" id="UP000241546">
    <property type="component" value="Unassembled WGS sequence"/>
</dbReference>
<sequence>KKAKTYNSRCSLVVTHPTTNLPVSGLSMGEQTGPRVFHYLWSYVLGFHHNQLISTPTLVQELCQLRIKRTNGDEMYYSLMYGVPDLPMLSLTTVLNPHESNMPYSCSQSRTLIIPNCRIVLGCYQRSVPQV</sequence>
<feature type="non-terminal residue" evidence="1">
    <location>
        <position position="1"/>
    </location>
</feature>
<gene>
    <name evidence="1" type="ORF">BBK36DRAFT_1127530</name>
</gene>
<name>A0A2T4B121_9HYPO</name>
<dbReference type="AlphaFoldDB" id="A0A2T4B121"/>
<dbReference type="RefSeq" id="XP_024746320.1">
    <property type="nucleotide sequence ID" value="XM_024891520.1"/>
</dbReference>